<reference evidence="2" key="1">
    <citation type="journal article" date="2009" name="PLoS Genet.">
        <title>Organised genome dynamics in the Escherichia coli species results in highly diverse adaptive paths.</title>
        <authorList>
            <person name="Touchon M."/>
            <person name="Hoede C."/>
            <person name="Tenaillon O."/>
            <person name="Barbe V."/>
            <person name="Baeriswyl S."/>
            <person name="Bidet P."/>
            <person name="Bingen E."/>
            <person name="Bonacorsi S."/>
            <person name="Bouchier C."/>
            <person name="Bouvet O."/>
            <person name="Calteau A."/>
            <person name="Chiapello H."/>
            <person name="Clermont O."/>
            <person name="Cruveiller S."/>
            <person name="Danchin A."/>
            <person name="Diard M."/>
            <person name="Dossat C."/>
            <person name="Karoui M.E."/>
            <person name="Frapy E."/>
            <person name="Garry L."/>
            <person name="Ghigo J.M."/>
            <person name="Gilles A.M."/>
            <person name="Johnson J."/>
            <person name="Le Bouguenec C."/>
            <person name="Lescat M."/>
            <person name="Mangenot S."/>
            <person name="Martinez-Jehanne V."/>
            <person name="Matic I."/>
            <person name="Nassif X."/>
            <person name="Oztas S."/>
            <person name="Petit M.A."/>
            <person name="Pichon C."/>
            <person name="Rouy Z."/>
            <person name="Ruf C.S."/>
            <person name="Schneider D."/>
            <person name="Tourret J."/>
            <person name="Vacherie B."/>
            <person name="Vallenet D."/>
            <person name="Medigue C."/>
            <person name="Rocha E.P.C."/>
            <person name="Denamur E."/>
        </authorList>
    </citation>
    <scope>NUCLEOTIDE SEQUENCE [LARGE SCALE GENOMIC DNA]</scope>
    <source>
        <strain evidence="2">ATCC 35469 / DSM 13698 / BCRC 15582 / CCUG 18766 / IAM 14443 / JCM 21226 / LMG 7866 / NBRC 102419 / NCTC 12128 / CDC 0568-73</strain>
    </source>
</reference>
<evidence type="ECO:0000313" key="1">
    <source>
        <dbReference type="EMBL" id="CAQ90185.1"/>
    </source>
</evidence>
<accession>B7LNB2</accession>
<sequence>MSVRTKPGAPVSRWRMAHRETFSHRLNNGADMARGFRLRRDLPIDIDVDAIWQIADSIGATQKQFRAAYSRALRRTAATLRKKALADLKDGLAPRSIGLVRRRLLSFRLDRGSRLDNFRIWFGLNAIKVKDLKGRINGRLRPRHTLRDKSTGRFIKARRQVKNAGFTPKGSLLSTLTFENGEVARSKRENRRTVVIRDPQTRRTREAEVDIYEPMLNYIEDNAFAEAMDIFMHHFETDIRGRVKARISV</sequence>
<evidence type="ECO:0008006" key="3">
    <source>
        <dbReference type="Google" id="ProtNLM"/>
    </source>
</evidence>
<protein>
    <recommendedName>
        <fullName evidence="3">Phage tail protein</fullName>
    </recommendedName>
</protein>
<dbReference type="KEGG" id="efe:EFER_2690"/>
<keyword evidence="2" id="KW-1185">Reference proteome</keyword>
<organism evidence="1 2">
    <name type="scientific">Escherichia fergusonii (strain ATCC 35469 / DSM 13698 / CCUG 18766 / IAM 14443 / JCM 21226 / LMG 7866 / NBRC 102419 / NCTC 12128 / CDC 0568-73)</name>
    <dbReference type="NCBI Taxonomy" id="585054"/>
    <lineage>
        <taxon>Bacteria</taxon>
        <taxon>Pseudomonadati</taxon>
        <taxon>Pseudomonadota</taxon>
        <taxon>Gammaproteobacteria</taxon>
        <taxon>Enterobacterales</taxon>
        <taxon>Enterobacteriaceae</taxon>
        <taxon>Escherichia</taxon>
    </lineage>
</organism>
<evidence type="ECO:0000313" key="2">
    <source>
        <dbReference type="Proteomes" id="UP000000745"/>
    </source>
</evidence>
<name>B7LNB2_ESCF3</name>
<gene>
    <name evidence="1" type="ordered locus">EFER_2690</name>
</gene>
<dbReference type="AlphaFoldDB" id="B7LNB2"/>
<dbReference type="EMBL" id="CU928158">
    <property type="protein sequence ID" value="CAQ90185.1"/>
    <property type="molecule type" value="Genomic_DNA"/>
</dbReference>
<dbReference type="HOGENOM" id="CLU_100926_0_0_6"/>
<dbReference type="Proteomes" id="UP000000745">
    <property type="component" value="Chromosome"/>
</dbReference>
<proteinExistence type="predicted"/>